<keyword evidence="6" id="KW-0813">Transport</keyword>
<dbReference type="EMBL" id="JAZGQO010000010">
    <property type="protein sequence ID" value="KAK6175298.1"/>
    <property type="molecule type" value="Genomic_DNA"/>
</dbReference>
<dbReference type="PANTHER" id="PTHR46458:SF2">
    <property type="entry name" value="X GLOBIN"/>
    <property type="match status" value="1"/>
</dbReference>
<dbReference type="Gene3D" id="1.10.490.10">
    <property type="entry name" value="Globins"/>
    <property type="match status" value="1"/>
</dbReference>
<gene>
    <name evidence="8" type="ORF">SNE40_013789</name>
</gene>
<evidence type="ECO:0000256" key="5">
    <source>
        <dbReference type="ARBA" id="ARBA00030087"/>
    </source>
</evidence>
<organism evidence="8 9">
    <name type="scientific">Patella caerulea</name>
    <name type="common">Rayed Mediterranean limpet</name>
    <dbReference type="NCBI Taxonomy" id="87958"/>
    <lineage>
        <taxon>Eukaryota</taxon>
        <taxon>Metazoa</taxon>
        <taxon>Spiralia</taxon>
        <taxon>Lophotrochozoa</taxon>
        <taxon>Mollusca</taxon>
        <taxon>Gastropoda</taxon>
        <taxon>Patellogastropoda</taxon>
        <taxon>Patelloidea</taxon>
        <taxon>Patellidae</taxon>
        <taxon>Patella</taxon>
    </lineage>
</organism>
<dbReference type="GO" id="GO:0020037">
    <property type="term" value="F:heme binding"/>
    <property type="evidence" value="ECO:0007669"/>
    <property type="project" value="InterPro"/>
</dbReference>
<comment type="caution">
    <text evidence="8">The sequence shown here is derived from an EMBL/GenBank/DDBJ whole genome shotgun (WGS) entry which is preliminary data.</text>
</comment>
<evidence type="ECO:0000256" key="4">
    <source>
        <dbReference type="ARBA" id="ARBA00023004"/>
    </source>
</evidence>
<dbReference type="AlphaFoldDB" id="A0AAN8JK01"/>
<dbReference type="PANTHER" id="PTHR46458">
    <property type="entry name" value="BLR2807 PROTEIN"/>
    <property type="match status" value="1"/>
</dbReference>
<evidence type="ECO:0000256" key="2">
    <source>
        <dbReference type="ARBA" id="ARBA00022617"/>
    </source>
</evidence>
<keyword evidence="2 6" id="KW-0349">Heme</keyword>
<dbReference type="GO" id="GO:0005344">
    <property type="term" value="F:oxygen carrier activity"/>
    <property type="evidence" value="ECO:0007669"/>
    <property type="project" value="UniProtKB-KW"/>
</dbReference>
<dbReference type="PRINTS" id="PR00188">
    <property type="entry name" value="PLANTGLOBIN"/>
</dbReference>
<dbReference type="Pfam" id="PF00042">
    <property type="entry name" value="Globin"/>
    <property type="match status" value="1"/>
</dbReference>
<comment type="similarity">
    <text evidence="6">Belongs to the globin family.</text>
</comment>
<evidence type="ECO:0000313" key="8">
    <source>
        <dbReference type="EMBL" id="KAK6175298.1"/>
    </source>
</evidence>
<reference evidence="8 9" key="1">
    <citation type="submission" date="2024-01" db="EMBL/GenBank/DDBJ databases">
        <title>The genome of the rayed Mediterranean limpet Patella caerulea (Linnaeus, 1758).</title>
        <authorList>
            <person name="Anh-Thu Weber A."/>
            <person name="Halstead-Nussloch G."/>
        </authorList>
    </citation>
    <scope>NUCLEOTIDE SEQUENCE [LARGE SCALE GENOMIC DNA]</scope>
    <source>
        <strain evidence="8">AATW-2023a</strain>
        <tissue evidence="8">Whole specimen</tissue>
    </source>
</reference>
<dbReference type="Proteomes" id="UP001347796">
    <property type="component" value="Unassembled WGS sequence"/>
</dbReference>
<evidence type="ECO:0000256" key="3">
    <source>
        <dbReference type="ARBA" id="ARBA00022723"/>
    </source>
</evidence>
<evidence type="ECO:0000256" key="1">
    <source>
        <dbReference type="ARBA" id="ARBA00013895"/>
    </source>
</evidence>
<evidence type="ECO:0000259" key="7">
    <source>
        <dbReference type="PROSITE" id="PS01033"/>
    </source>
</evidence>
<protein>
    <recommendedName>
        <fullName evidence="1">Globin</fullName>
    </recommendedName>
    <alternativeName>
        <fullName evidence="5">Myoglobin</fullName>
    </alternativeName>
</protein>
<evidence type="ECO:0000256" key="6">
    <source>
        <dbReference type="RuleBase" id="RU000356"/>
    </source>
</evidence>
<name>A0AAN8JK01_PATCE</name>
<feature type="domain" description="Globin" evidence="7">
    <location>
        <begin position="27"/>
        <end position="174"/>
    </location>
</feature>
<evidence type="ECO:0000313" key="9">
    <source>
        <dbReference type="Proteomes" id="UP001347796"/>
    </source>
</evidence>
<keyword evidence="9" id="KW-1185">Reference proteome</keyword>
<sequence length="174" mass="20129">MGAKQGKLKARLKGSKIAKRLKHGPPSITAAQKQILEKSWSTMRDDISQVGIITFIGFFEANPEVKHMFVSFRSVPIADLRQSSLLRAHALRVMSMVEKCVTRLDELDKIEETMKNLGQRHLKFDAVPENIDLMGPHFVQAIRKCMEADWNKETEEAWFQLFKLMTYYMKEGWK</sequence>
<dbReference type="InterPro" id="IPR012292">
    <property type="entry name" value="Globin/Proto"/>
</dbReference>
<keyword evidence="4" id="KW-0408">Iron</keyword>
<dbReference type="SUPFAM" id="SSF46458">
    <property type="entry name" value="Globin-like"/>
    <property type="match status" value="1"/>
</dbReference>
<accession>A0AAN8JK01</accession>
<keyword evidence="6" id="KW-0561">Oxygen transport</keyword>
<dbReference type="InterPro" id="IPR000971">
    <property type="entry name" value="Globin"/>
</dbReference>
<dbReference type="InterPro" id="IPR009050">
    <property type="entry name" value="Globin-like_sf"/>
</dbReference>
<proteinExistence type="inferred from homology"/>
<dbReference type="GO" id="GO:0019825">
    <property type="term" value="F:oxygen binding"/>
    <property type="evidence" value="ECO:0007669"/>
    <property type="project" value="InterPro"/>
</dbReference>
<keyword evidence="3" id="KW-0479">Metal-binding</keyword>
<dbReference type="PROSITE" id="PS01033">
    <property type="entry name" value="GLOBIN"/>
    <property type="match status" value="1"/>
</dbReference>
<dbReference type="InterPro" id="IPR050532">
    <property type="entry name" value="Globin-like_OT"/>
</dbReference>
<dbReference type="GO" id="GO:0046872">
    <property type="term" value="F:metal ion binding"/>
    <property type="evidence" value="ECO:0007669"/>
    <property type="project" value="UniProtKB-KW"/>
</dbReference>